<evidence type="ECO:0000256" key="5">
    <source>
        <dbReference type="ARBA" id="ARBA00022856"/>
    </source>
</evidence>
<dbReference type="Gene3D" id="3.10.105.10">
    <property type="entry name" value="Dipeptide-binding Protein, Domain 3"/>
    <property type="match status" value="1"/>
</dbReference>
<evidence type="ECO:0000259" key="7">
    <source>
        <dbReference type="Pfam" id="PF00496"/>
    </source>
</evidence>
<keyword evidence="4 6" id="KW-0732">Signal</keyword>
<dbReference type="AlphaFoldDB" id="A0A6P1E4B3"/>
<evidence type="ECO:0000256" key="4">
    <source>
        <dbReference type="ARBA" id="ARBA00022729"/>
    </source>
</evidence>
<dbReference type="GO" id="GO:0030288">
    <property type="term" value="C:outer membrane-bounded periplasmic space"/>
    <property type="evidence" value="ECO:0007669"/>
    <property type="project" value="UniProtKB-ARBA"/>
</dbReference>
<evidence type="ECO:0000313" key="9">
    <source>
        <dbReference type="Proteomes" id="UP000465035"/>
    </source>
</evidence>
<dbReference type="CDD" id="cd08504">
    <property type="entry name" value="PBP2_OppA"/>
    <property type="match status" value="1"/>
</dbReference>
<dbReference type="PROSITE" id="PS51257">
    <property type="entry name" value="PROKAR_LIPOPROTEIN"/>
    <property type="match status" value="1"/>
</dbReference>
<keyword evidence="3" id="KW-0813">Transport</keyword>
<keyword evidence="5" id="KW-0653">Protein transport</keyword>
<dbReference type="PANTHER" id="PTHR30290">
    <property type="entry name" value="PERIPLASMIC BINDING COMPONENT OF ABC TRANSPORTER"/>
    <property type="match status" value="1"/>
</dbReference>
<dbReference type="FunFam" id="3.10.105.10:FF:000001">
    <property type="entry name" value="Oligopeptide ABC transporter, oligopeptide-binding protein"/>
    <property type="match status" value="1"/>
</dbReference>
<dbReference type="GeneID" id="69057593"/>
<dbReference type="PANTHER" id="PTHR30290:SF10">
    <property type="entry name" value="PERIPLASMIC OLIGOPEPTIDE-BINDING PROTEIN-RELATED"/>
    <property type="match status" value="1"/>
</dbReference>
<evidence type="ECO:0000256" key="2">
    <source>
        <dbReference type="ARBA" id="ARBA00005695"/>
    </source>
</evidence>
<evidence type="ECO:0000256" key="3">
    <source>
        <dbReference type="ARBA" id="ARBA00022448"/>
    </source>
</evidence>
<dbReference type="Gene3D" id="3.40.190.10">
    <property type="entry name" value="Periplasmic binding protein-like II"/>
    <property type="match status" value="1"/>
</dbReference>
<accession>A0A6P1E4B3</accession>
<proteinExistence type="inferred from homology"/>
<dbReference type="InterPro" id="IPR000914">
    <property type="entry name" value="SBP_5_dom"/>
</dbReference>
<feature type="domain" description="Solute-binding protein family 5" evidence="7">
    <location>
        <begin position="74"/>
        <end position="459"/>
    </location>
</feature>
<dbReference type="Proteomes" id="UP000465035">
    <property type="component" value="Chromosome"/>
</dbReference>
<dbReference type="PIRSF" id="PIRSF002741">
    <property type="entry name" value="MppA"/>
    <property type="match status" value="1"/>
</dbReference>
<keyword evidence="5" id="KW-0571">Peptide transport</keyword>
<reference evidence="8 9" key="1">
    <citation type="submission" date="2019-12" db="EMBL/GenBank/DDBJ databases">
        <title>Lactobacillus hilgardii FLUB.</title>
        <authorList>
            <person name="Gustaw K."/>
        </authorList>
    </citation>
    <scope>NUCLEOTIDE SEQUENCE [LARGE SCALE GENOMIC DNA]</scope>
    <source>
        <strain evidence="8 9">FLUB</strain>
    </source>
</reference>
<dbReference type="GO" id="GO:0015833">
    <property type="term" value="P:peptide transport"/>
    <property type="evidence" value="ECO:0007669"/>
    <property type="project" value="UniProtKB-KW"/>
</dbReference>
<sequence>MNKRKIFLTVAVASTVLLAACGKQSKSSQDKKSASFGLNTEVASMDTLKAQDPNSFDVQAAVFSGLYRMNSKDEVVDDIAKGMPKLSNGNKTYTISLRHNAKWSNGKSVTADDFVYAWQRGANPKTKSNYAFIIQTILKNGTQIATGKMSPSKLGVKALGKYKLQATLQKPTPYFKSLLTFNPYFPQNKAFVEKVGSQYATSPSKMIYNGPFKVSSYSLGANTLSLTKNTKYRGPVKAKLDKLNFQVVKSSTTGLNQYQANKLDMTFLTNNLVKNNKNRAGFKTIPNSMITYLQFNMRKKAKLPFQNKALRQAIANSIDTKQLASKILQDGSSPLSGYIPPKFVKNSATGKDFRQEGGKLYVADKAKAASQWKQAQKQLGQKSLTLQLLIDDEDWQKSTGEFLQSELEKNLPGLKVSIRVLPQQQELGLVAQGKYQMVLAQWGPDFQDPTTYLANYTNTPGRAAGYDNPKYDQLINAANGKDVNNPAKRFADFHAAEKLIVKDQQVMVPLNQQVYSILQQPKLAGVTHHMVGAPFTYATAYWK</sequence>
<gene>
    <name evidence="8" type="ORF">GQR93_04400</name>
</gene>
<comment type="subcellular location">
    <subcellularLocation>
        <location evidence="1">Cell membrane</location>
        <topology evidence="1">Lipid-anchor</topology>
    </subcellularLocation>
</comment>
<name>A0A6P1E4B3_LENHI</name>
<dbReference type="EMBL" id="CP047121">
    <property type="protein sequence ID" value="QHB51508.1"/>
    <property type="molecule type" value="Genomic_DNA"/>
</dbReference>
<dbReference type="RefSeq" id="WP_003552687.1">
    <property type="nucleotide sequence ID" value="NZ_CABKOL010000106.1"/>
</dbReference>
<dbReference type="GO" id="GO:1904680">
    <property type="term" value="F:peptide transmembrane transporter activity"/>
    <property type="evidence" value="ECO:0007669"/>
    <property type="project" value="TreeGrafter"/>
</dbReference>
<dbReference type="PROSITE" id="PS01040">
    <property type="entry name" value="SBP_BACTERIAL_5"/>
    <property type="match status" value="1"/>
</dbReference>
<dbReference type="FunFam" id="3.90.76.10:FF:000001">
    <property type="entry name" value="Oligopeptide ABC transporter substrate-binding protein"/>
    <property type="match status" value="1"/>
</dbReference>
<dbReference type="InterPro" id="IPR030678">
    <property type="entry name" value="Peptide/Ni-bd"/>
</dbReference>
<dbReference type="InterPro" id="IPR039424">
    <property type="entry name" value="SBP_5"/>
</dbReference>
<organism evidence="8 9">
    <name type="scientific">Lentilactobacillus hilgardii</name>
    <name type="common">Lactobacillus hilgardii</name>
    <dbReference type="NCBI Taxonomy" id="1588"/>
    <lineage>
        <taxon>Bacteria</taxon>
        <taxon>Bacillati</taxon>
        <taxon>Bacillota</taxon>
        <taxon>Bacilli</taxon>
        <taxon>Lactobacillales</taxon>
        <taxon>Lactobacillaceae</taxon>
        <taxon>Lentilactobacillus</taxon>
    </lineage>
</organism>
<comment type="similarity">
    <text evidence="2">Belongs to the bacterial solute-binding protein 5 family.</text>
</comment>
<dbReference type="SMR" id="A0A6P1E4B3"/>
<dbReference type="InterPro" id="IPR023765">
    <property type="entry name" value="SBP_5_CS"/>
</dbReference>
<evidence type="ECO:0000256" key="1">
    <source>
        <dbReference type="ARBA" id="ARBA00004193"/>
    </source>
</evidence>
<evidence type="ECO:0000256" key="6">
    <source>
        <dbReference type="SAM" id="SignalP"/>
    </source>
</evidence>
<dbReference type="GO" id="GO:0043190">
    <property type="term" value="C:ATP-binding cassette (ABC) transporter complex"/>
    <property type="evidence" value="ECO:0007669"/>
    <property type="project" value="InterPro"/>
</dbReference>
<protein>
    <submittedName>
        <fullName evidence="8">Peptide ABC transporter substrate-binding protein</fullName>
    </submittedName>
</protein>
<dbReference type="Pfam" id="PF00496">
    <property type="entry name" value="SBP_bac_5"/>
    <property type="match status" value="1"/>
</dbReference>
<evidence type="ECO:0000313" key="8">
    <source>
        <dbReference type="EMBL" id="QHB51508.1"/>
    </source>
</evidence>
<feature type="signal peptide" evidence="6">
    <location>
        <begin position="1"/>
        <end position="19"/>
    </location>
</feature>
<feature type="chain" id="PRO_5039012952" evidence="6">
    <location>
        <begin position="20"/>
        <end position="543"/>
    </location>
</feature>
<dbReference type="Gene3D" id="3.90.76.10">
    <property type="entry name" value="Dipeptide-binding Protein, Domain 1"/>
    <property type="match status" value="1"/>
</dbReference>
<dbReference type="SUPFAM" id="SSF53850">
    <property type="entry name" value="Periplasmic binding protein-like II"/>
    <property type="match status" value="1"/>
</dbReference>